<protein>
    <submittedName>
        <fullName evidence="7">SigB/SigF/SigG family RNA polymerase sigma factor</fullName>
    </submittedName>
</protein>
<comment type="caution">
    <text evidence="7">The sequence shown here is derived from an EMBL/GenBank/DDBJ whole genome shotgun (WGS) entry which is preliminary data.</text>
</comment>
<gene>
    <name evidence="7" type="ORF">ACFQLX_14870</name>
</gene>
<accession>A0ABW2GFE3</accession>
<dbReference type="InterPro" id="IPR000943">
    <property type="entry name" value="RNA_pol_sigma70"/>
</dbReference>
<evidence type="ECO:0000256" key="1">
    <source>
        <dbReference type="ARBA" id="ARBA00023015"/>
    </source>
</evidence>
<dbReference type="InterPro" id="IPR007627">
    <property type="entry name" value="RNA_pol_sigma70_r2"/>
</dbReference>
<dbReference type="InterPro" id="IPR014322">
    <property type="entry name" value="RNA_pol_sigma-B/F/G"/>
</dbReference>
<dbReference type="CDD" id="cd06171">
    <property type="entry name" value="Sigma70_r4"/>
    <property type="match status" value="1"/>
</dbReference>
<evidence type="ECO:0000259" key="5">
    <source>
        <dbReference type="Pfam" id="PF04542"/>
    </source>
</evidence>
<dbReference type="Pfam" id="PF04542">
    <property type="entry name" value="Sigma70_r2"/>
    <property type="match status" value="1"/>
</dbReference>
<keyword evidence="3" id="KW-0238">DNA-binding</keyword>
<dbReference type="InterPro" id="IPR036388">
    <property type="entry name" value="WH-like_DNA-bd_sf"/>
</dbReference>
<dbReference type="SUPFAM" id="SSF88659">
    <property type="entry name" value="Sigma3 and sigma4 domains of RNA polymerase sigma factors"/>
    <property type="match status" value="2"/>
</dbReference>
<dbReference type="PANTHER" id="PTHR30385">
    <property type="entry name" value="SIGMA FACTOR F FLAGELLAR"/>
    <property type="match status" value="1"/>
</dbReference>
<feature type="domain" description="RNA polymerase sigma-70 region 2" evidence="5">
    <location>
        <begin position="48"/>
        <end position="111"/>
    </location>
</feature>
<dbReference type="Gene3D" id="1.10.10.10">
    <property type="entry name" value="Winged helix-like DNA-binding domain superfamily/Winged helix DNA-binding domain"/>
    <property type="match status" value="2"/>
</dbReference>
<dbReference type="PANTHER" id="PTHR30385:SF4">
    <property type="entry name" value="RNA POLYMERASE SIGMA-E FACTOR"/>
    <property type="match status" value="1"/>
</dbReference>
<dbReference type="NCBIfam" id="TIGR02937">
    <property type="entry name" value="sigma70-ECF"/>
    <property type="match status" value="1"/>
</dbReference>
<evidence type="ECO:0000256" key="3">
    <source>
        <dbReference type="ARBA" id="ARBA00023125"/>
    </source>
</evidence>
<keyword evidence="4" id="KW-0804">Transcription</keyword>
<evidence type="ECO:0000313" key="7">
    <source>
        <dbReference type="EMBL" id="MFC7219443.1"/>
    </source>
</evidence>
<keyword evidence="2" id="KW-0731">Sigma factor</keyword>
<dbReference type="RefSeq" id="WP_386415144.1">
    <property type="nucleotide sequence ID" value="NZ_JBHSZO010000021.1"/>
</dbReference>
<organism evidence="7 8">
    <name type="scientific">Streptomyces polyrhachis</name>
    <dbReference type="NCBI Taxonomy" id="1282885"/>
    <lineage>
        <taxon>Bacteria</taxon>
        <taxon>Bacillati</taxon>
        <taxon>Actinomycetota</taxon>
        <taxon>Actinomycetes</taxon>
        <taxon>Kitasatosporales</taxon>
        <taxon>Streptomycetaceae</taxon>
        <taxon>Streptomyces</taxon>
    </lineage>
</organism>
<evidence type="ECO:0000259" key="6">
    <source>
        <dbReference type="Pfam" id="PF04545"/>
    </source>
</evidence>
<dbReference type="EMBL" id="JBHSZO010000021">
    <property type="protein sequence ID" value="MFC7219443.1"/>
    <property type="molecule type" value="Genomic_DNA"/>
</dbReference>
<evidence type="ECO:0000256" key="4">
    <source>
        <dbReference type="ARBA" id="ARBA00023163"/>
    </source>
</evidence>
<dbReference type="NCBIfam" id="TIGR02980">
    <property type="entry name" value="SigBFG"/>
    <property type="match status" value="1"/>
</dbReference>
<keyword evidence="8" id="KW-1185">Reference proteome</keyword>
<name>A0ABW2GFE3_9ACTN</name>
<proteinExistence type="predicted"/>
<feature type="domain" description="RNA polymerase sigma-70 region 4" evidence="6">
    <location>
        <begin position="211"/>
        <end position="259"/>
    </location>
</feature>
<sequence length="285" mass="31694">MLDVRTTSTGRKHSHHDTPDTEALFVRIAALPDGPERSALRRQAVCAWMPMATRLAGRYRNRGESFADLEQVARLGLVKAVARYDPTVGIAFPGYAVPTIVGEMKRHFRDHLWAVHVPRRAQELRRRVRTARHELDGSLDCRGPSVPELVAHTGLSEGEVRLGQGALECFATLSLDTALDRGTDDLPLAVTLGREDPGFERVVDRAALRPLLRALPERERRILYLRFFREMTQSQIAEELGVSQMHISRLITLICARLRDQVLAATAPAVTAPAAHRTGDAPSPR</sequence>
<dbReference type="Pfam" id="PF04545">
    <property type="entry name" value="Sigma70_r4"/>
    <property type="match status" value="1"/>
</dbReference>
<dbReference type="InterPro" id="IPR007630">
    <property type="entry name" value="RNA_pol_sigma70_r4"/>
</dbReference>
<evidence type="ECO:0000313" key="8">
    <source>
        <dbReference type="Proteomes" id="UP001596413"/>
    </source>
</evidence>
<dbReference type="InterPro" id="IPR014284">
    <property type="entry name" value="RNA_pol_sigma-70_dom"/>
</dbReference>
<keyword evidence="1" id="KW-0805">Transcription regulation</keyword>
<reference evidence="8" key="1">
    <citation type="journal article" date="2019" name="Int. J. Syst. Evol. Microbiol.">
        <title>The Global Catalogue of Microorganisms (GCM) 10K type strain sequencing project: providing services to taxonomists for standard genome sequencing and annotation.</title>
        <authorList>
            <consortium name="The Broad Institute Genomics Platform"/>
            <consortium name="The Broad Institute Genome Sequencing Center for Infectious Disease"/>
            <person name="Wu L."/>
            <person name="Ma J."/>
        </authorList>
    </citation>
    <scope>NUCLEOTIDE SEQUENCE [LARGE SCALE GENOMIC DNA]</scope>
    <source>
        <strain evidence="8">CGMCC 1.13681</strain>
    </source>
</reference>
<dbReference type="InterPro" id="IPR013325">
    <property type="entry name" value="RNA_pol_sigma_r2"/>
</dbReference>
<dbReference type="Proteomes" id="UP001596413">
    <property type="component" value="Unassembled WGS sequence"/>
</dbReference>
<dbReference type="InterPro" id="IPR013324">
    <property type="entry name" value="RNA_pol_sigma_r3/r4-like"/>
</dbReference>
<dbReference type="Gene3D" id="1.20.120.1810">
    <property type="match status" value="1"/>
</dbReference>
<evidence type="ECO:0000256" key="2">
    <source>
        <dbReference type="ARBA" id="ARBA00023082"/>
    </source>
</evidence>
<dbReference type="SUPFAM" id="SSF88946">
    <property type="entry name" value="Sigma2 domain of RNA polymerase sigma factors"/>
    <property type="match status" value="1"/>
</dbReference>
<dbReference type="PRINTS" id="PR00046">
    <property type="entry name" value="SIGMA70FCT"/>
</dbReference>